<feature type="domain" description="ThuA-like" evidence="1">
    <location>
        <begin position="3"/>
        <end position="204"/>
    </location>
</feature>
<accession>A0A6B8RGJ5</accession>
<dbReference type="OrthoDB" id="9785923at2"/>
<sequence length="207" mass="22625">MKKALIVQGGWDGHQPKEVADIFAGILGEEQFEVEVSDTLDSLLDGEKLLGLNLIVLVWTMGSITKEQLDPLLAAVKSGVGIAGCHGGLGDSFRNETEFQLMVGGQWVAHPGNDGVNYMVNIKQKDDFLVAGIEDFAVCSEQYYMHVDPANNVLATTNFGEVVMPVVWTKSYGEGKVYYNSLGHQANIVAMPEVTELMRRGFVWSAK</sequence>
<dbReference type="InterPro" id="IPR029062">
    <property type="entry name" value="Class_I_gatase-like"/>
</dbReference>
<dbReference type="RefSeq" id="WP_155699649.1">
    <property type="nucleotide sequence ID" value="NZ_CP034235.1"/>
</dbReference>
<proteinExistence type="predicted"/>
<reference evidence="3" key="1">
    <citation type="submission" date="2018-11" db="EMBL/GenBank/DDBJ databases">
        <title>Complete genome sequence of Paenibacillus sp. ML311-T8.</title>
        <authorList>
            <person name="Nam Y.-D."/>
            <person name="Kang J."/>
            <person name="Chung W.-H."/>
            <person name="Park Y.S."/>
        </authorList>
    </citation>
    <scope>NUCLEOTIDE SEQUENCE [LARGE SCALE GENOMIC DNA]</scope>
    <source>
        <strain evidence="3">ML311-T8</strain>
    </source>
</reference>
<evidence type="ECO:0000313" key="2">
    <source>
        <dbReference type="EMBL" id="QGQ94642.1"/>
    </source>
</evidence>
<name>A0A6B8RGJ5_9BACL</name>
<keyword evidence="3" id="KW-1185">Reference proteome</keyword>
<dbReference type="Proteomes" id="UP000426246">
    <property type="component" value="Chromosome"/>
</dbReference>
<dbReference type="AlphaFoldDB" id="A0A6B8RGJ5"/>
<evidence type="ECO:0000259" key="1">
    <source>
        <dbReference type="Pfam" id="PF06283"/>
    </source>
</evidence>
<dbReference type="PANTHER" id="PTHR40469">
    <property type="entry name" value="SECRETED GLYCOSYL HYDROLASE"/>
    <property type="match status" value="1"/>
</dbReference>
<protein>
    <recommendedName>
        <fullName evidence="1">ThuA-like domain-containing protein</fullName>
    </recommendedName>
</protein>
<dbReference type="Gene3D" id="3.40.50.880">
    <property type="match status" value="1"/>
</dbReference>
<organism evidence="2 3">
    <name type="scientific">Paenibacillus psychroresistens</name>
    <dbReference type="NCBI Taxonomy" id="1778678"/>
    <lineage>
        <taxon>Bacteria</taxon>
        <taxon>Bacillati</taxon>
        <taxon>Bacillota</taxon>
        <taxon>Bacilli</taxon>
        <taxon>Bacillales</taxon>
        <taxon>Paenibacillaceae</taxon>
        <taxon>Paenibacillus</taxon>
    </lineage>
</organism>
<gene>
    <name evidence="2" type="ORF">EHS13_06950</name>
</gene>
<dbReference type="Pfam" id="PF06283">
    <property type="entry name" value="ThuA"/>
    <property type="match status" value="1"/>
</dbReference>
<dbReference type="InterPro" id="IPR029010">
    <property type="entry name" value="ThuA-like"/>
</dbReference>
<dbReference type="EMBL" id="CP034235">
    <property type="protein sequence ID" value="QGQ94642.1"/>
    <property type="molecule type" value="Genomic_DNA"/>
</dbReference>
<dbReference type="PANTHER" id="PTHR40469:SF2">
    <property type="entry name" value="GALACTOSE-BINDING DOMAIN-LIKE SUPERFAMILY PROTEIN"/>
    <property type="match status" value="1"/>
</dbReference>
<evidence type="ECO:0000313" key="3">
    <source>
        <dbReference type="Proteomes" id="UP000426246"/>
    </source>
</evidence>
<dbReference type="KEGG" id="ppsc:EHS13_06950"/>
<dbReference type="SUPFAM" id="SSF52317">
    <property type="entry name" value="Class I glutamine amidotransferase-like"/>
    <property type="match status" value="1"/>
</dbReference>